<dbReference type="EMBL" id="JAACFV010000331">
    <property type="protein sequence ID" value="KAF7502121.1"/>
    <property type="molecule type" value="Genomic_DNA"/>
</dbReference>
<feature type="compositionally biased region" description="Polar residues" evidence="1">
    <location>
        <begin position="156"/>
        <end position="176"/>
    </location>
</feature>
<dbReference type="OrthoDB" id="5372703at2759"/>
<accession>A0A8H7E0Q8</accession>
<feature type="compositionally biased region" description="Polar residues" evidence="1">
    <location>
        <begin position="315"/>
        <end position="335"/>
    </location>
</feature>
<evidence type="ECO:0000313" key="3">
    <source>
        <dbReference type="Proteomes" id="UP000606974"/>
    </source>
</evidence>
<feature type="region of interest" description="Disordered" evidence="1">
    <location>
        <begin position="1"/>
        <end position="127"/>
    </location>
</feature>
<dbReference type="AlphaFoldDB" id="A0A8H7E0Q8"/>
<comment type="caution">
    <text evidence="2">The sequence shown here is derived from an EMBL/GenBank/DDBJ whole genome shotgun (WGS) entry which is preliminary data.</text>
</comment>
<reference evidence="2" key="1">
    <citation type="submission" date="2020-02" db="EMBL/GenBank/DDBJ databases">
        <authorList>
            <person name="Palmer J.M."/>
        </authorList>
    </citation>
    <scope>NUCLEOTIDE SEQUENCE</scope>
    <source>
        <strain evidence="2">EPUS1.4</strain>
        <tissue evidence="2">Thallus</tissue>
    </source>
</reference>
<keyword evidence="3" id="KW-1185">Reference proteome</keyword>
<feature type="compositionally biased region" description="Basic and acidic residues" evidence="1">
    <location>
        <begin position="67"/>
        <end position="83"/>
    </location>
</feature>
<gene>
    <name evidence="2" type="ORF">GJ744_007097</name>
</gene>
<protein>
    <submittedName>
        <fullName evidence="2">Uncharacterized protein</fullName>
    </submittedName>
</protein>
<feature type="region of interest" description="Disordered" evidence="1">
    <location>
        <begin position="293"/>
        <end position="358"/>
    </location>
</feature>
<evidence type="ECO:0000313" key="2">
    <source>
        <dbReference type="EMBL" id="KAF7502121.1"/>
    </source>
</evidence>
<feature type="compositionally biased region" description="Polar residues" evidence="1">
    <location>
        <begin position="46"/>
        <end position="60"/>
    </location>
</feature>
<name>A0A8H7E0Q8_9EURO</name>
<dbReference type="Proteomes" id="UP000606974">
    <property type="component" value="Unassembled WGS sequence"/>
</dbReference>
<feature type="region of interest" description="Disordered" evidence="1">
    <location>
        <begin position="141"/>
        <end position="176"/>
    </location>
</feature>
<proteinExistence type="predicted"/>
<organism evidence="2 3">
    <name type="scientific">Endocarpon pusillum</name>
    <dbReference type="NCBI Taxonomy" id="364733"/>
    <lineage>
        <taxon>Eukaryota</taxon>
        <taxon>Fungi</taxon>
        <taxon>Dikarya</taxon>
        <taxon>Ascomycota</taxon>
        <taxon>Pezizomycotina</taxon>
        <taxon>Eurotiomycetes</taxon>
        <taxon>Chaetothyriomycetidae</taxon>
        <taxon>Verrucariales</taxon>
        <taxon>Verrucariaceae</taxon>
        <taxon>Endocarpon</taxon>
    </lineage>
</organism>
<sequence length="560" mass="61789">MAPRAKSAPGQNDRRKPRTGRHSANPIVRKPGQAAGAQKSSRLHPVQSSNTPSVPFSQPARTKRKHPQECEAEADKPKDERPAKQPRKGAPSHPELSDENLQKDSESGAKAYKSGGVSEQPKELPPLSRSNLQILDNELMNSAAPNSPALKRTLSRRSITASEAETTRSQRSSGNTAFYRHKNLTAVQIRIHAQPPECIQAAINRIVNRKVSKERRAELRLIAQEFREGCLKNVRAQSGEDDFLDPLHTALKSLGLKNLCLHEKADWREELKPVVQQQQHFSSSFMAGVHQLEVDGASARPRKRQQRSAGEYMSPKSSMTNAPIRTPANNPQELRTTPLPPSPTPEKEGDRYPIKTPRPDLTMGIELTALISTLSSQNLSEVRARTFLEWLQNEMVQYKPDGPLEPMLSLVPAPRALDLAFPFAIVEGKAYSTGRQIFEAENQAAVSGACGLKIQIDLDNLVNHAITSSASLPTTSTTEPPLFFSITTQGPIHELWVHWTVVEDGVRMFESKLLDSCNALLLEGGEGFMVKLNNVGFWGTGPFVDSVVKRLGKVARKAKT</sequence>
<evidence type="ECO:0000256" key="1">
    <source>
        <dbReference type="SAM" id="MobiDB-lite"/>
    </source>
</evidence>